<dbReference type="Gramene" id="mRNA:HanXRQr2_Chr12g0536611">
    <property type="protein sequence ID" value="CDS:HanXRQr2_Chr12g0536611.1"/>
    <property type="gene ID" value="HanXRQr2_Chr12g0536611"/>
</dbReference>
<keyword evidence="3" id="KW-1185">Reference proteome</keyword>
<dbReference type="Proteomes" id="UP000215914">
    <property type="component" value="Unassembled WGS sequence"/>
</dbReference>
<dbReference type="AlphaFoldDB" id="A0A9K3MVL8"/>
<evidence type="ECO:0000313" key="2">
    <source>
        <dbReference type="EMBL" id="KAF5777516.1"/>
    </source>
</evidence>
<protein>
    <submittedName>
        <fullName evidence="2">Uncharacterized protein</fullName>
    </submittedName>
</protein>
<gene>
    <name evidence="2" type="ORF">HanXRQr2_Chr12g0536611</name>
</gene>
<proteinExistence type="predicted"/>
<keyword evidence="1" id="KW-1133">Transmembrane helix</keyword>
<evidence type="ECO:0000256" key="1">
    <source>
        <dbReference type="SAM" id="Phobius"/>
    </source>
</evidence>
<feature type="transmembrane region" description="Helical" evidence="1">
    <location>
        <begin position="6"/>
        <end position="31"/>
    </location>
</feature>
<keyword evidence="1" id="KW-0472">Membrane</keyword>
<keyword evidence="1" id="KW-0812">Transmembrane</keyword>
<dbReference type="EMBL" id="MNCJ02000327">
    <property type="protein sequence ID" value="KAF5777516.1"/>
    <property type="molecule type" value="Genomic_DNA"/>
</dbReference>
<comment type="caution">
    <text evidence="2">The sequence shown here is derived from an EMBL/GenBank/DDBJ whole genome shotgun (WGS) entry which is preliminary data.</text>
</comment>
<name>A0A9K3MVL8_HELAN</name>
<evidence type="ECO:0000313" key="3">
    <source>
        <dbReference type="Proteomes" id="UP000215914"/>
    </source>
</evidence>
<feature type="transmembrane region" description="Helical" evidence="1">
    <location>
        <begin position="55"/>
        <end position="73"/>
    </location>
</feature>
<organism evidence="2 3">
    <name type="scientific">Helianthus annuus</name>
    <name type="common">Common sunflower</name>
    <dbReference type="NCBI Taxonomy" id="4232"/>
    <lineage>
        <taxon>Eukaryota</taxon>
        <taxon>Viridiplantae</taxon>
        <taxon>Streptophyta</taxon>
        <taxon>Embryophyta</taxon>
        <taxon>Tracheophyta</taxon>
        <taxon>Spermatophyta</taxon>
        <taxon>Magnoliopsida</taxon>
        <taxon>eudicotyledons</taxon>
        <taxon>Gunneridae</taxon>
        <taxon>Pentapetalae</taxon>
        <taxon>asterids</taxon>
        <taxon>campanulids</taxon>
        <taxon>Asterales</taxon>
        <taxon>Asteraceae</taxon>
        <taxon>Asteroideae</taxon>
        <taxon>Heliantheae alliance</taxon>
        <taxon>Heliantheae</taxon>
        <taxon>Helianthus</taxon>
    </lineage>
</organism>
<reference evidence="2" key="2">
    <citation type="submission" date="2020-06" db="EMBL/GenBank/DDBJ databases">
        <title>Helianthus annuus Genome sequencing and assembly Release 2.</title>
        <authorList>
            <person name="Gouzy J."/>
            <person name="Langlade N."/>
            <person name="Munos S."/>
        </authorList>
    </citation>
    <scope>NUCLEOTIDE SEQUENCE</scope>
    <source>
        <tissue evidence="2">Leaves</tissue>
    </source>
</reference>
<sequence>MHIYNNIVLYVNMLIVLWPGNTGIPVVLSLSQHRRKRNKRRCTSSSIDSIHNDQCVLHGVYVLGFFFFGYSIWHSIGLWTFRTPISSWMFVGLGRGFSFFTKKTHVGPLWYMELIHPASHPCSNHHHITRVILRKKKNAPPKLPGSRKVT</sequence>
<reference evidence="2" key="1">
    <citation type="journal article" date="2017" name="Nature">
        <title>The sunflower genome provides insights into oil metabolism, flowering and Asterid evolution.</title>
        <authorList>
            <person name="Badouin H."/>
            <person name="Gouzy J."/>
            <person name="Grassa C.J."/>
            <person name="Murat F."/>
            <person name="Staton S.E."/>
            <person name="Cottret L."/>
            <person name="Lelandais-Briere C."/>
            <person name="Owens G.L."/>
            <person name="Carrere S."/>
            <person name="Mayjonade B."/>
            <person name="Legrand L."/>
            <person name="Gill N."/>
            <person name="Kane N.C."/>
            <person name="Bowers J.E."/>
            <person name="Hubner S."/>
            <person name="Bellec A."/>
            <person name="Berard A."/>
            <person name="Berges H."/>
            <person name="Blanchet N."/>
            <person name="Boniface M.C."/>
            <person name="Brunel D."/>
            <person name="Catrice O."/>
            <person name="Chaidir N."/>
            <person name="Claudel C."/>
            <person name="Donnadieu C."/>
            <person name="Faraut T."/>
            <person name="Fievet G."/>
            <person name="Helmstetter N."/>
            <person name="King M."/>
            <person name="Knapp S.J."/>
            <person name="Lai Z."/>
            <person name="Le Paslier M.C."/>
            <person name="Lippi Y."/>
            <person name="Lorenzon L."/>
            <person name="Mandel J.R."/>
            <person name="Marage G."/>
            <person name="Marchand G."/>
            <person name="Marquand E."/>
            <person name="Bret-Mestries E."/>
            <person name="Morien E."/>
            <person name="Nambeesan S."/>
            <person name="Nguyen T."/>
            <person name="Pegot-Espagnet P."/>
            <person name="Pouilly N."/>
            <person name="Raftis F."/>
            <person name="Sallet E."/>
            <person name="Schiex T."/>
            <person name="Thomas J."/>
            <person name="Vandecasteele C."/>
            <person name="Vares D."/>
            <person name="Vear F."/>
            <person name="Vautrin S."/>
            <person name="Crespi M."/>
            <person name="Mangin B."/>
            <person name="Burke J.M."/>
            <person name="Salse J."/>
            <person name="Munos S."/>
            <person name="Vincourt P."/>
            <person name="Rieseberg L.H."/>
            <person name="Langlade N.B."/>
        </authorList>
    </citation>
    <scope>NUCLEOTIDE SEQUENCE</scope>
    <source>
        <tissue evidence="2">Leaves</tissue>
    </source>
</reference>
<accession>A0A9K3MVL8</accession>